<dbReference type="Gene3D" id="1.20.120.340">
    <property type="entry name" value="Flagellar protein FliS"/>
    <property type="match status" value="1"/>
</dbReference>
<dbReference type="Proteomes" id="UP000001661">
    <property type="component" value="Chromosome"/>
</dbReference>
<dbReference type="HOGENOM" id="CLU_080373_3_2_9"/>
<dbReference type="NCBIfam" id="TIGR00208">
    <property type="entry name" value="fliS"/>
    <property type="match status" value="1"/>
</dbReference>
<evidence type="ECO:0000256" key="5">
    <source>
        <dbReference type="ARBA" id="ARBA00023186"/>
    </source>
</evidence>
<dbReference type="InterPro" id="IPR008207">
    <property type="entry name" value="Sig_transdc_His_kin_Hpt_dom"/>
</dbReference>
<evidence type="ECO:0000256" key="2">
    <source>
        <dbReference type="ARBA" id="ARBA00008787"/>
    </source>
</evidence>
<keyword evidence="4 6" id="KW-1005">Bacterial flagellum biogenesis</keyword>
<evidence type="ECO:0000256" key="4">
    <source>
        <dbReference type="ARBA" id="ARBA00022795"/>
    </source>
</evidence>
<dbReference type="PROSITE" id="PS50894">
    <property type="entry name" value="HPT"/>
    <property type="match status" value="1"/>
</dbReference>
<dbReference type="Pfam" id="PF02561">
    <property type="entry name" value="FliS"/>
    <property type="match status" value="1"/>
</dbReference>
<dbReference type="PANTHER" id="PTHR34773">
    <property type="entry name" value="FLAGELLAR SECRETION CHAPERONE FLIS"/>
    <property type="match status" value="1"/>
</dbReference>
<proteinExistence type="inferred from homology"/>
<dbReference type="OrthoDB" id="1524959at2"/>
<dbReference type="STRING" id="574087.Acear_0257"/>
<name>D9QTP3_ACEAZ</name>
<keyword evidence="11" id="KW-1185">Reference proteome</keyword>
<dbReference type="PANTHER" id="PTHR34773:SF1">
    <property type="entry name" value="FLAGELLAR SECRETION CHAPERONE FLIS"/>
    <property type="match status" value="1"/>
</dbReference>
<evidence type="ECO:0000256" key="8">
    <source>
        <dbReference type="SAM" id="MobiDB-lite"/>
    </source>
</evidence>
<dbReference type="GO" id="GO:0000160">
    <property type="term" value="P:phosphorelay signal transduction system"/>
    <property type="evidence" value="ECO:0007669"/>
    <property type="project" value="InterPro"/>
</dbReference>
<gene>
    <name evidence="10" type="ordered locus">Acear_0257</name>
</gene>
<evidence type="ECO:0000256" key="3">
    <source>
        <dbReference type="ARBA" id="ARBA00022490"/>
    </source>
</evidence>
<comment type="subcellular location">
    <subcellularLocation>
        <location evidence="1 6">Cytoplasm</location>
        <location evidence="1 6">Cytosol</location>
    </subcellularLocation>
</comment>
<dbReference type="EMBL" id="CP002105">
    <property type="protein sequence ID" value="ADL11807.1"/>
    <property type="molecule type" value="Genomic_DNA"/>
</dbReference>
<comment type="similarity">
    <text evidence="2 6">Belongs to the FliS family.</text>
</comment>
<evidence type="ECO:0000256" key="6">
    <source>
        <dbReference type="PIRNR" id="PIRNR039090"/>
    </source>
</evidence>
<dbReference type="AlphaFoldDB" id="D9QTP3"/>
<reference evidence="10 11" key="1">
    <citation type="journal article" date="2010" name="Stand. Genomic Sci.">
        <title>Complete genome sequence of Acetohalobium arabaticum type strain (Z-7288).</title>
        <authorList>
            <person name="Sikorski J."/>
            <person name="Lapidus A."/>
            <person name="Chertkov O."/>
            <person name="Lucas S."/>
            <person name="Copeland A."/>
            <person name="Glavina Del Rio T."/>
            <person name="Nolan M."/>
            <person name="Tice H."/>
            <person name="Cheng J.F."/>
            <person name="Han C."/>
            <person name="Brambilla E."/>
            <person name="Pitluck S."/>
            <person name="Liolios K."/>
            <person name="Ivanova N."/>
            <person name="Mavromatis K."/>
            <person name="Mikhailova N."/>
            <person name="Pati A."/>
            <person name="Bruce D."/>
            <person name="Detter C."/>
            <person name="Tapia R."/>
            <person name="Goodwin L."/>
            <person name="Chen A."/>
            <person name="Palaniappan K."/>
            <person name="Land M."/>
            <person name="Hauser L."/>
            <person name="Chang Y.J."/>
            <person name="Jeffries C.D."/>
            <person name="Rohde M."/>
            <person name="Goker M."/>
            <person name="Spring S."/>
            <person name="Woyke T."/>
            <person name="Bristow J."/>
            <person name="Eisen J.A."/>
            <person name="Markowitz V."/>
            <person name="Hugenholtz P."/>
            <person name="Kyrpides N.C."/>
            <person name="Klenk H.P."/>
        </authorList>
    </citation>
    <scope>NUCLEOTIDE SEQUENCE [LARGE SCALE GENOMIC DNA]</scope>
    <source>
        <strain evidence="11">ATCC 49924 / DSM 5501 / Z-7288</strain>
    </source>
</reference>
<organism evidence="10 11">
    <name type="scientific">Acetohalobium arabaticum (strain ATCC 49924 / DSM 5501 / Z-7288)</name>
    <dbReference type="NCBI Taxonomy" id="574087"/>
    <lineage>
        <taxon>Bacteria</taxon>
        <taxon>Bacillati</taxon>
        <taxon>Bacillota</taxon>
        <taxon>Clostridia</taxon>
        <taxon>Halanaerobiales</taxon>
        <taxon>Halobacteroidaceae</taxon>
        <taxon>Acetohalobium</taxon>
    </lineage>
</organism>
<dbReference type="GO" id="GO:0071973">
    <property type="term" value="P:bacterial-type flagellum-dependent cell motility"/>
    <property type="evidence" value="ECO:0007669"/>
    <property type="project" value="TreeGrafter"/>
</dbReference>
<evidence type="ECO:0000259" key="9">
    <source>
        <dbReference type="PROSITE" id="PS50894"/>
    </source>
</evidence>
<dbReference type="CDD" id="cd16098">
    <property type="entry name" value="FliS"/>
    <property type="match status" value="1"/>
</dbReference>
<keyword evidence="5" id="KW-0143">Chaperone</keyword>
<dbReference type="PIRSF" id="PIRSF039090">
    <property type="entry name" value="Flis"/>
    <property type="match status" value="1"/>
</dbReference>
<dbReference type="KEGG" id="aar:Acear_0257"/>
<dbReference type="RefSeq" id="WP_013277253.1">
    <property type="nucleotide sequence ID" value="NC_014378.1"/>
</dbReference>
<keyword evidence="3 6" id="KW-0963">Cytoplasm</keyword>
<sequence length="151" mass="17484">MTNNPYQKYKNTQVETASQEKLLLMLYDGAIKFLKQAIKGVEENDYEAANNYLVRTQDIIHELMATLDMEKGGEIARNLESLYDYMNRRLIEANVNKDIEPMEEVRDMLAELRETWQEAIKKVKQNKADQPSKDETNKRPQNLSGGINIEG</sequence>
<evidence type="ECO:0000313" key="10">
    <source>
        <dbReference type="EMBL" id="ADL11807.1"/>
    </source>
</evidence>
<feature type="domain" description="HPt" evidence="9">
    <location>
        <begin position="15"/>
        <end position="116"/>
    </location>
</feature>
<dbReference type="InterPro" id="IPR003713">
    <property type="entry name" value="FliS"/>
</dbReference>
<accession>D9QTP3</accession>
<feature type="compositionally biased region" description="Basic and acidic residues" evidence="8">
    <location>
        <begin position="122"/>
        <end position="138"/>
    </location>
</feature>
<comment type="caution">
    <text evidence="7">Lacks conserved residue(s) required for the propagation of feature annotation.</text>
</comment>
<feature type="region of interest" description="Disordered" evidence="8">
    <location>
        <begin position="122"/>
        <end position="151"/>
    </location>
</feature>
<protein>
    <recommendedName>
        <fullName evidence="6">Flagellar secretion chaperone FliS</fullName>
    </recommendedName>
</protein>
<dbReference type="InterPro" id="IPR036584">
    <property type="entry name" value="FliS_sf"/>
</dbReference>
<evidence type="ECO:0000256" key="1">
    <source>
        <dbReference type="ARBA" id="ARBA00004514"/>
    </source>
</evidence>
<dbReference type="GO" id="GO:0044780">
    <property type="term" value="P:bacterial-type flagellum assembly"/>
    <property type="evidence" value="ECO:0007669"/>
    <property type="project" value="InterPro"/>
</dbReference>
<dbReference type="SUPFAM" id="SSF101116">
    <property type="entry name" value="Flagellar export chaperone FliS"/>
    <property type="match status" value="1"/>
</dbReference>
<dbReference type="GO" id="GO:0005829">
    <property type="term" value="C:cytosol"/>
    <property type="evidence" value="ECO:0007669"/>
    <property type="project" value="UniProtKB-SubCell"/>
</dbReference>
<evidence type="ECO:0000256" key="7">
    <source>
        <dbReference type="PROSITE-ProRule" id="PRU00110"/>
    </source>
</evidence>
<evidence type="ECO:0000313" key="11">
    <source>
        <dbReference type="Proteomes" id="UP000001661"/>
    </source>
</evidence>
<dbReference type="eggNOG" id="COG1516">
    <property type="taxonomic scope" value="Bacteria"/>
</dbReference>